<dbReference type="GO" id="GO:0007399">
    <property type="term" value="P:nervous system development"/>
    <property type="evidence" value="ECO:0007669"/>
    <property type="project" value="UniProtKB-KW"/>
</dbReference>
<evidence type="ECO:0000256" key="10">
    <source>
        <dbReference type="ARBA" id="ARBA00038351"/>
    </source>
</evidence>
<feature type="region of interest" description="Disordered" evidence="13">
    <location>
        <begin position="218"/>
        <end position="306"/>
    </location>
</feature>
<keyword evidence="7 11" id="KW-0371">Homeobox</keyword>
<comment type="similarity">
    <text evidence="10">Belongs to the paired homeobox family. Unc-4 subfamily.</text>
</comment>
<evidence type="ECO:0000256" key="5">
    <source>
        <dbReference type="ARBA" id="ARBA00023015"/>
    </source>
</evidence>
<dbReference type="Pfam" id="PF00046">
    <property type="entry name" value="Homeodomain"/>
    <property type="match status" value="1"/>
</dbReference>
<dbReference type="InterPro" id="IPR001356">
    <property type="entry name" value="HD"/>
</dbReference>
<dbReference type="PANTHER" id="PTHR46799:SF1">
    <property type="entry name" value="HOMEOBOX PROTEIN UNC-4 HOMOLOG"/>
    <property type="match status" value="1"/>
</dbReference>
<evidence type="ECO:0000313" key="16">
    <source>
        <dbReference type="Proteomes" id="UP000078046"/>
    </source>
</evidence>
<sequence length="399" mass="46705">MHRRLNLRQLGKSLCNENKLFRNLSFQHPSTSIAVKRRKYYFCVTNEVKKTNNLRCLQKYENNRRMDLINFYQCQILKQNEFKPNNIDNIMCNMLNTNSATNNFYNKPNVNDIKPELVKNFMESSLSCQYMQQNGRLDYLKMDNLGNEITEELYNISSEILKRRRTRTNFTKWQIDALEKSFNESHYPDIYLRESLASKLDLLESRIQVWFQNRRAKWRKKENTRKGPGRPPHNAPPLTCSGIPINDADIKKKNEKLRKTLKRTSSTPKKMSDKDKDSDKLTKYESISPISNMSSNSRTDSNHQVMSNSLSNFKNSILNSSKVTWPRTNPIYSISDNSINFGLQNSLNQIENFNNTSKKAKFGIDDILENKIHKLDFTQNINFNQPTGSQTVSAFLKDF</sequence>
<dbReference type="AlphaFoldDB" id="A0A177AUM5"/>
<evidence type="ECO:0000259" key="14">
    <source>
        <dbReference type="PROSITE" id="PS50071"/>
    </source>
</evidence>
<evidence type="ECO:0000256" key="12">
    <source>
        <dbReference type="RuleBase" id="RU000682"/>
    </source>
</evidence>
<dbReference type="PROSITE" id="PS00027">
    <property type="entry name" value="HOMEOBOX_1"/>
    <property type="match status" value="1"/>
</dbReference>
<dbReference type="Proteomes" id="UP000078046">
    <property type="component" value="Unassembled WGS sequence"/>
</dbReference>
<feature type="compositionally biased region" description="Low complexity" evidence="13">
    <location>
        <begin position="286"/>
        <end position="297"/>
    </location>
</feature>
<dbReference type="EMBL" id="LWCA01001182">
    <property type="protein sequence ID" value="OAF65699.1"/>
    <property type="molecule type" value="Genomic_DNA"/>
</dbReference>
<keyword evidence="6 11" id="KW-0238">DNA-binding</keyword>
<keyword evidence="8" id="KW-0804">Transcription</keyword>
<evidence type="ECO:0000256" key="13">
    <source>
        <dbReference type="SAM" id="MobiDB-lite"/>
    </source>
</evidence>
<feature type="compositionally biased region" description="Basic and acidic residues" evidence="13">
    <location>
        <begin position="270"/>
        <end position="283"/>
    </location>
</feature>
<keyword evidence="9 11" id="KW-0539">Nucleus</keyword>
<keyword evidence="16" id="KW-1185">Reference proteome</keyword>
<evidence type="ECO:0000256" key="4">
    <source>
        <dbReference type="ARBA" id="ARBA00022902"/>
    </source>
</evidence>
<name>A0A177AUM5_9BILA</name>
<comment type="subcellular location">
    <subcellularLocation>
        <location evidence="1 11 12">Nucleus</location>
    </subcellularLocation>
</comment>
<dbReference type="SUPFAM" id="SSF46689">
    <property type="entry name" value="Homeodomain-like"/>
    <property type="match status" value="1"/>
</dbReference>
<dbReference type="GO" id="GO:0005634">
    <property type="term" value="C:nucleus"/>
    <property type="evidence" value="ECO:0007669"/>
    <property type="project" value="UniProtKB-SubCell"/>
</dbReference>
<dbReference type="CDD" id="cd00086">
    <property type="entry name" value="homeodomain"/>
    <property type="match status" value="1"/>
</dbReference>
<proteinExistence type="inferred from homology"/>
<keyword evidence="5" id="KW-0805">Transcription regulation</keyword>
<dbReference type="GO" id="GO:0030154">
    <property type="term" value="P:cell differentiation"/>
    <property type="evidence" value="ECO:0007669"/>
    <property type="project" value="UniProtKB-KW"/>
</dbReference>
<evidence type="ECO:0000256" key="11">
    <source>
        <dbReference type="PROSITE-ProRule" id="PRU00108"/>
    </source>
</evidence>
<organism evidence="15 16">
    <name type="scientific">Intoshia linei</name>
    <dbReference type="NCBI Taxonomy" id="1819745"/>
    <lineage>
        <taxon>Eukaryota</taxon>
        <taxon>Metazoa</taxon>
        <taxon>Spiralia</taxon>
        <taxon>Lophotrochozoa</taxon>
        <taxon>Mesozoa</taxon>
        <taxon>Orthonectida</taxon>
        <taxon>Rhopaluridae</taxon>
        <taxon>Intoshia</taxon>
    </lineage>
</organism>
<comment type="caution">
    <text evidence="15">The sequence shown here is derived from an EMBL/GenBank/DDBJ whole genome shotgun (WGS) entry which is preliminary data.</text>
</comment>
<gene>
    <name evidence="15" type="ORF">A3Q56_06584</name>
</gene>
<feature type="domain" description="Homeobox" evidence="14">
    <location>
        <begin position="161"/>
        <end position="221"/>
    </location>
</feature>
<evidence type="ECO:0000256" key="6">
    <source>
        <dbReference type="ARBA" id="ARBA00023125"/>
    </source>
</evidence>
<dbReference type="OrthoDB" id="6159439at2759"/>
<protein>
    <recommendedName>
        <fullName evidence="14">Homeobox domain-containing protein</fullName>
    </recommendedName>
</protein>
<keyword evidence="4" id="KW-0524">Neurogenesis</keyword>
<keyword evidence="3" id="KW-0221">Differentiation</keyword>
<dbReference type="PROSITE" id="PS50071">
    <property type="entry name" value="HOMEOBOX_2"/>
    <property type="match status" value="1"/>
</dbReference>
<dbReference type="InterPro" id="IPR009057">
    <property type="entry name" value="Homeodomain-like_sf"/>
</dbReference>
<feature type="DNA-binding region" description="Homeobox" evidence="11">
    <location>
        <begin position="163"/>
        <end position="222"/>
    </location>
</feature>
<feature type="compositionally biased region" description="Basic residues" evidence="13">
    <location>
        <begin position="253"/>
        <end position="262"/>
    </location>
</feature>
<evidence type="ECO:0000256" key="1">
    <source>
        <dbReference type="ARBA" id="ARBA00004123"/>
    </source>
</evidence>
<keyword evidence="2" id="KW-0217">Developmental protein</keyword>
<accession>A0A177AUM5</accession>
<dbReference type="FunFam" id="1.10.10.60:FF:000057">
    <property type="entry name" value="Short stature homeobox 2"/>
    <property type="match status" value="1"/>
</dbReference>
<evidence type="ECO:0000313" key="15">
    <source>
        <dbReference type="EMBL" id="OAF65699.1"/>
    </source>
</evidence>
<evidence type="ECO:0000256" key="2">
    <source>
        <dbReference type="ARBA" id="ARBA00022473"/>
    </source>
</evidence>
<evidence type="ECO:0000256" key="3">
    <source>
        <dbReference type="ARBA" id="ARBA00022782"/>
    </source>
</evidence>
<dbReference type="GO" id="GO:0000981">
    <property type="term" value="F:DNA-binding transcription factor activity, RNA polymerase II-specific"/>
    <property type="evidence" value="ECO:0007669"/>
    <property type="project" value="InterPro"/>
</dbReference>
<dbReference type="GO" id="GO:1990837">
    <property type="term" value="F:sequence-specific double-stranded DNA binding"/>
    <property type="evidence" value="ECO:0007669"/>
    <property type="project" value="TreeGrafter"/>
</dbReference>
<dbReference type="SMART" id="SM00389">
    <property type="entry name" value="HOX"/>
    <property type="match status" value="1"/>
</dbReference>
<evidence type="ECO:0000256" key="9">
    <source>
        <dbReference type="ARBA" id="ARBA00023242"/>
    </source>
</evidence>
<evidence type="ECO:0000256" key="8">
    <source>
        <dbReference type="ARBA" id="ARBA00023163"/>
    </source>
</evidence>
<reference evidence="15 16" key="1">
    <citation type="submission" date="2016-04" db="EMBL/GenBank/DDBJ databases">
        <title>The genome of Intoshia linei affirms orthonectids as highly simplified spiralians.</title>
        <authorList>
            <person name="Mikhailov K.V."/>
            <person name="Slusarev G.S."/>
            <person name="Nikitin M.A."/>
            <person name="Logacheva M.D."/>
            <person name="Penin A."/>
            <person name="Aleoshin V."/>
            <person name="Panchin Y.V."/>
        </authorList>
    </citation>
    <scope>NUCLEOTIDE SEQUENCE [LARGE SCALE GENOMIC DNA]</scope>
    <source>
        <strain evidence="15">Intl2013</strain>
        <tissue evidence="15">Whole animal</tissue>
    </source>
</reference>
<evidence type="ECO:0000256" key="7">
    <source>
        <dbReference type="ARBA" id="ARBA00023155"/>
    </source>
</evidence>
<dbReference type="InterPro" id="IPR017970">
    <property type="entry name" value="Homeobox_CS"/>
</dbReference>
<dbReference type="PANTHER" id="PTHR46799">
    <property type="entry name" value="HOMEOBOX PROTEIN UNC-4 HOMOLOG"/>
    <property type="match status" value="1"/>
</dbReference>
<dbReference type="Gene3D" id="1.10.10.60">
    <property type="entry name" value="Homeodomain-like"/>
    <property type="match status" value="1"/>
</dbReference>